<evidence type="ECO:0000256" key="1">
    <source>
        <dbReference type="ARBA" id="ARBA00023015"/>
    </source>
</evidence>
<name>A0A6L8K7F6_9BURK</name>
<dbReference type="Gene3D" id="3.30.70.920">
    <property type="match status" value="1"/>
</dbReference>
<dbReference type="PRINTS" id="PR00033">
    <property type="entry name" value="HTHASNC"/>
</dbReference>
<evidence type="ECO:0000256" key="2">
    <source>
        <dbReference type="ARBA" id="ARBA00023125"/>
    </source>
</evidence>
<dbReference type="InterPro" id="IPR036390">
    <property type="entry name" value="WH_DNA-bd_sf"/>
</dbReference>
<evidence type="ECO:0000256" key="3">
    <source>
        <dbReference type="ARBA" id="ARBA00023163"/>
    </source>
</evidence>
<dbReference type="Pfam" id="PF01037">
    <property type="entry name" value="AsnC_trans_reg"/>
    <property type="match status" value="1"/>
</dbReference>
<reference evidence="5 6" key="1">
    <citation type="submission" date="2019-12" db="EMBL/GenBank/DDBJ databases">
        <title>Novel species isolated from a subtropical stream in China.</title>
        <authorList>
            <person name="Lu H."/>
        </authorList>
    </citation>
    <scope>NUCLEOTIDE SEQUENCE [LARGE SCALE GENOMIC DNA]</scope>
    <source>
        <strain evidence="5 6">FT135W</strain>
    </source>
</reference>
<dbReference type="SMART" id="SM00344">
    <property type="entry name" value="HTH_ASNC"/>
    <property type="match status" value="1"/>
</dbReference>
<keyword evidence="6" id="KW-1185">Reference proteome</keyword>
<keyword evidence="1" id="KW-0805">Transcription regulation</keyword>
<dbReference type="InterPro" id="IPR019887">
    <property type="entry name" value="Tscrpt_reg_AsnC/Lrp_C"/>
</dbReference>
<evidence type="ECO:0000259" key="4">
    <source>
        <dbReference type="PROSITE" id="PS50956"/>
    </source>
</evidence>
<dbReference type="SUPFAM" id="SSF54909">
    <property type="entry name" value="Dimeric alpha+beta barrel"/>
    <property type="match status" value="1"/>
</dbReference>
<dbReference type="PANTHER" id="PTHR30154:SF34">
    <property type="entry name" value="TRANSCRIPTIONAL REGULATOR AZLB"/>
    <property type="match status" value="1"/>
</dbReference>
<evidence type="ECO:0000313" key="6">
    <source>
        <dbReference type="Proteomes" id="UP000479335"/>
    </source>
</evidence>
<dbReference type="GO" id="GO:0043200">
    <property type="term" value="P:response to amino acid"/>
    <property type="evidence" value="ECO:0007669"/>
    <property type="project" value="TreeGrafter"/>
</dbReference>
<dbReference type="PANTHER" id="PTHR30154">
    <property type="entry name" value="LEUCINE-RESPONSIVE REGULATORY PROTEIN"/>
    <property type="match status" value="1"/>
</dbReference>
<dbReference type="AlphaFoldDB" id="A0A6L8K7F6"/>
<evidence type="ECO:0000313" key="5">
    <source>
        <dbReference type="EMBL" id="MYM21834.1"/>
    </source>
</evidence>
<feature type="domain" description="HTH asnC-type" evidence="4">
    <location>
        <begin position="6"/>
        <end position="67"/>
    </location>
</feature>
<dbReference type="Proteomes" id="UP000479335">
    <property type="component" value="Unassembled WGS sequence"/>
</dbReference>
<dbReference type="GO" id="GO:0005829">
    <property type="term" value="C:cytosol"/>
    <property type="evidence" value="ECO:0007669"/>
    <property type="project" value="TreeGrafter"/>
</dbReference>
<dbReference type="RefSeq" id="WP_161005341.1">
    <property type="nucleotide sequence ID" value="NZ_WWCN01000002.1"/>
</dbReference>
<comment type="caution">
    <text evidence="5">The sequence shown here is derived from an EMBL/GenBank/DDBJ whole genome shotgun (WGS) entry which is preliminary data.</text>
</comment>
<dbReference type="PROSITE" id="PS50956">
    <property type="entry name" value="HTH_ASNC_2"/>
    <property type="match status" value="1"/>
</dbReference>
<dbReference type="GO" id="GO:0043565">
    <property type="term" value="F:sequence-specific DNA binding"/>
    <property type="evidence" value="ECO:0007669"/>
    <property type="project" value="InterPro"/>
</dbReference>
<dbReference type="InterPro" id="IPR036388">
    <property type="entry name" value="WH-like_DNA-bd_sf"/>
</dbReference>
<dbReference type="Pfam" id="PF13404">
    <property type="entry name" value="HTH_AsnC-type"/>
    <property type="match status" value="1"/>
</dbReference>
<keyword evidence="2" id="KW-0238">DNA-binding</keyword>
<protein>
    <submittedName>
        <fullName evidence="5">AsnC family transcriptional regulator</fullName>
    </submittedName>
</protein>
<accession>A0A6L8K7F6</accession>
<dbReference type="EMBL" id="WWCN01000002">
    <property type="protein sequence ID" value="MYM21834.1"/>
    <property type="molecule type" value="Genomic_DNA"/>
</dbReference>
<dbReference type="Gene3D" id="1.10.10.10">
    <property type="entry name" value="Winged helix-like DNA-binding domain superfamily/Winged helix DNA-binding domain"/>
    <property type="match status" value="1"/>
</dbReference>
<gene>
    <name evidence="5" type="ORF">GTP46_04100</name>
</gene>
<proteinExistence type="predicted"/>
<dbReference type="InterPro" id="IPR000485">
    <property type="entry name" value="AsnC-type_HTH_dom"/>
</dbReference>
<sequence length="171" mass="19053">MTITTIDKFDLHLLTELQRDGQATNSALGSKIHLSTSQVSRRVLRLQEGGVIDHYAAIIDPVAVGLDVMAFTEVTLDHHSPSASERFETEVAGLVEVTECYTLAGRSDYHLRVVAPDLSALSKFMTEKILRIPGVAQVKSTITLRKIKHTHVLPLDHVMQPTENRKRIQFT</sequence>
<organism evidence="5 6">
    <name type="scientific">Duganella flavida</name>
    <dbReference type="NCBI Taxonomy" id="2692175"/>
    <lineage>
        <taxon>Bacteria</taxon>
        <taxon>Pseudomonadati</taxon>
        <taxon>Pseudomonadota</taxon>
        <taxon>Betaproteobacteria</taxon>
        <taxon>Burkholderiales</taxon>
        <taxon>Oxalobacteraceae</taxon>
        <taxon>Telluria group</taxon>
        <taxon>Duganella</taxon>
    </lineage>
</organism>
<dbReference type="InterPro" id="IPR011008">
    <property type="entry name" value="Dimeric_a/b-barrel"/>
</dbReference>
<dbReference type="InterPro" id="IPR019888">
    <property type="entry name" value="Tscrpt_reg_AsnC-like"/>
</dbReference>
<dbReference type="SUPFAM" id="SSF46785">
    <property type="entry name" value="Winged helix' DNA-binding domain"/>
    <property type="match status" value="1"/>
</dbReference>
<keyword evidence="3" id="KW-0804">Transcription</keyword>